<name>G9QH09_9BACI</name>
<evidence type="ECO:0000313" key="2">
    <source>
        <dbReference type="Proteomes" id="UP000011747"/>
    </source>
</evidence>
<comment type="caution">
    <text evidence="1">The sequence shown here is derived from an EMBL/GenBank/DDBJ whole genome shotgun (WGS) entry which is preliminary data.</text>
</comment>
<dbReference type="AlphaFoldDB" id="G9QH09"/>
<gene>
    <name evidence="1" type="ORF">HMPREF1015_01068</name>
</gene>
<protein>
    <submittedName>
        <fullName evidence="1">Uncharacterized protein</fullName>
    </submittedName>
</protein>
<keyword evidence="2" id="KW-1185">Reference proteome</keyword>
<dbReference type="Proteomes" id="UP000011747">
    <property type="component" value="Unassembled WGS sequence"/>
</dbReference>
<reference evidence="1 2" key="1">
    <citation type="submission" date="2011-09" db="EMBL/GenBank/DDBJ databases">
        <title>The Genome Sequence of Bacillus smithii 7_3_47FAA.</title>
        <authorList>
            <consortium name="The Broad Institute Genome Sequencing Platform"/>
            <person name="Earl A."/>
            <person name="Ward D."/>
            <person name="Feldgarden M."/>
            <person name="Gevers D."/>
            <person name="Daigneault M."/>
            <person name="Strauss J."/>
            <person name="Allen-Vercoe E."/>
            <person name="Young S.K."/>
            <person name="Zeng Q."/>
            <person name="Gargeya S."/>
            <person name="Fitzgerald M."/>
            <person name="Haas B."/>
            <person name="Abouelleil A."/>
            <person name="Alvarado L."/>
            <person name="Arachchi H.M."/>
            <person name="Berlin A."/>
            <person name="Brown A."/>
            <person name="Chapman S.B."/>
            <person name="Chen Z."/>
            <person name="Dunbar C."/>
            <person name="Freedman E."/>
            <person name="Gearin G."/>
            <person name="Goldberg J."/>
            <person name="Griggs A."/>
            <person name="Gujja S."/>
            <person name="Heiman D."/>
            <person name="Howarth C."/>
            <person name="Larson L."/>
            <person name="Lui A."/>
            <person name="MacDonald P.J.P."/>
            <person name="Montmayeur A."/>
            <person name="Murphy C."/>
            <person name="Neiman D."/>
            <person name="Pearson M."/>
            <person name="Priest M."/>
            <person name="Roberts A."/>
            <person name="Saif S."/>
            <person name="Shea T."/>
            <person name="Shenoy N."/>
            <person name="Sisk P."/>
            <person name="Stolte C."/>
            <person name="Sykes S."/>
            <person name="Wortman J."/>
            <person name="Nusbaum C."/>
            <person name="Birren B."/>
        </authorList>
    </citation>
    <scope>NUCLEOTIDE SEQUENCE [LARGE SCALE GENOMIC DNA]</scope>
    <source>
        <strain evidence="1 2">7_3_47FAA</strain>
    </source>
</reference>
<accession>G9QH09</accession>
<sequence length="52" mass="6155">MLKHRYLLSLESAISFSLLSWMQLCHHLTILMMTPGLSPCLFEQQTYIDQRE</sequence>
<dbReference type="HOGENOM" id="CLU_3076934_0_0_9"/>
<organism evidence="1 2">
    <name type="scientific">Bacillus smithii 7_3_47FAA</name>
    <dbReference type="NCBI Taxonomy" id="665952"/>
    <lineage>
        <taxon>Bacteria</taxon>
        <taxon>Bacillati</taxon>
        <taxon>Bacillota</taxon>
        <taxon>Bacilli</taxon>
        <taxon>Bacillales</taxon>
        <taxon>Bacillaceae</taxon>
        <taxon>Bacillus</taxon>
    </lineage>
</organism>
<proteinExistence type="predicted"/>
<evidence type="ECO:0000313" key="1">
    <source>
        <dbReference type="EMBL" id="EHL79516.1"/>
    </source>
</evidence>
<dbReference type="EMBL" id="ACWF01000007">
    <property type="protein sequence ID" value="EHL79516.1"/>
    <property type="molecule type" value="Genomic_DNA"/>
</dbReference>